<evidence type="ECO:0000259" key="7">
    <source>
        <dbReference type="Pfam" id="PF02683"/>
    </source>
</evidence>
<accession>A0A9D1JX85</accession>
<evidence type="ECO:0000256" key="4">
    <source>
        <dbReference type="ARBA" id="ARBA00022989"/>
    </source>
</evidence>
<dbReference type="GO" id="GO:0017004">
    <property type="term" value="P:cytochrome complex assembly"/>
    <property type="evidence" value="ECO:0007669"/>
    <property type="project" value="InterPro"/>
</dbReference>
<feature type="transmembrane region" description="Helical" evidence="6">
    <location>
        <begin position="20"/>
        <end position="49"/>
    </location>
</feature>
<name>A0A9D1JX85_9BACT</name>
<keyword evidence="4 6" id="KW-1133">Transmembrane helix</keyword>
<proteinExistence type="inferred from homology"/>
<comment type="subcellular location">
    <subcellularLocation>
        <location evidence="1">Membrane</location>
        <topology evidence="1">Multi-pass membrane protein</topology>
    </subcellularLocation>
</comment>
<gene>
    <name evidence="8" type="ORF">IAA86_02615</name>
</gene>
<evidence type="ECO:0000256" key="1">
    <source>
        <dbReference type="ARBA" id="ARBA00004141"/>
    </source>
</evidence>
<dbReference type="Pfam" id="PF02683">
    <property type="entry name" value="DsbD_TM"/>
    <property type="match status" value="1"/>
</dbReference>
<dbReference type="InterPro" id="IPR051790">
    <property type="entry name" value="Cytochrome_c-biogenesis_DsbD"/>
</dbReference>
<feature type="transmembrane region" description="Helical" evidence="6">
    <location>
        <begin position="171"/>
        <end position="199"/>
    </location>
</feature>
<dbReference type="EMBL" id="DVJQ01000023">
    <property type="protein sequence ID" value="HIS73895.1"/>
    <property type="molecule type" value="Genomic_DNA"/>
</dbReference>
<comment type="similarity">
    <text evidence="2">Belongs to the DsbD family.</text>
</comment>
<evidence type="ECO:0000313" key="8">
    <source>
        <dbReference type="EMBL" id="HIS73895.1"/>
    </source>
</evidence>
<feature type="transmembrane region" description="Helical" evidence="6">
    <location>
        <begin position="61"/>
        <end position="89"/>
    </location>
</feature>
<evidence type="ECO:0000256" key="3">
    <source>
        <dbReference type="ARBA" id="ARBA00022692"/>
    </source>
</evidence>
<dbReference type="GO" id="GO:0016020">
    <property type="term" value="C:membrane"/>
    <property type="evidence" value="ECO:0007669"/>
    <property type="project" value="UniProtKB-SubCell"/>
</dbReference>
<organism evidence="8 9">
    <name type="scientific">Candidatus Galligastranaerophilus intestinavium</name>
    <dbReference type="NCBI Taxonomy" id="2840836"/>
    <lineage>
        <taxon>Bacteria</taxon>
        <taxon>Candidatus Galligastranaerophilus</taxon>
    </lineage>
</organism>
<sequence>MESIVASLTTYLKTQEFSYLFLLISFVGGVFASLSPCTLSILPLVVGYVGGYSAESSFKTFVQLVSFVVGLSALLSVVGVLCALFGRAFVSIGGAYWVIFIASIILLLGLNLLGVIEFNMPPIIKQMPKGDAHSLFIYPFVLGALFALAATPCSTPILVGIMSFATLSSNLIYAALMLFAFALGQGVIIVLAGVFTSFVKKARVFSSVSEMFMKAMGVILILCAVLIYLKTFSRFFV</sequence>
<feature type="transmembrane region" description="Helical" evidence="6">
    <location>
        <begin position="136"/>
        <end position="165"/>
    </location>
</feature>
<dbReference type="InterPro" id="IPR003834">
    <property type="entry name" value="Cyt_c_assmbl_TM_dom"/>
</dbReference>
<dbReference type="PANTHER" id="PTHR31272">
    <property type="entry name" value="CYTOCHROME C-TYPE BIOGENESIS PROTEIN HI_1454-RELATED"/>
    <property type="match status" value="1"/>
</dbReference>
<keyword evidence="3 6" id="KW-0812">Transmembrane</keyword>
<feature type="domain" description="Cytochrome C biogenesis protein transmembrane" evidence="7">
    <location>
        <begin position="22"/>
        <end position="227"/>
    </location>
</feature>
<evidence type="ECO:0000256" key="6">
    <source>
        <dbReference type="SAM" id="Phobius"/>
    </source>
</evidence>
<evidence type="ECO:0000256" key="2">
    <source>
        <dbReference type="ARBA" id="ARBA00006143"/>
    </source>
</evidence>
<comment type="caution">
    <text evidence="8">The sequence shown here is derived from an EMBL/GenBank/DDBJ whole genome shotgun (WGS) entry which is preliminary data.</text>
</comment>
<dbReference type="Proteomes" id="UP000886865">
    <property type="component" value="Unassembled WGS sequence"/>
</dbReference>
<reference evidence="8" key="1">
    <citation type="submission" date="2020-10" db="EMBL/GenBank/DDBJ databases">
        <authorList>
            <person name="Gilroy R."/>
        </authorList>
    </citation>
    <scope>NUCLEOTIDE SEQUENCE</scope>
    <source>
        <strain evidence="8">CHK152-2871</strain>
    </source>
</reference>
<dbReference type="PANTHER" id="PTHR31272:SF6">
    <property type="entry name" value="CYTOCHROME C-TYPE BIOGENESIS CCDA-LIKE CHLOROPLASTIC PROTEIN"/>
    <property type="match status" value="1"/>
</dbReference>
<feature type="transmembrane region" description="Helical" evidence="6">
    <location>
        <begin position="95"/>
        <end position="116"/>
    </location>
</feature>
<feature type="transmembrane region" description="Helical" evidence="6">
    <location>
        <begin position="211"/>
        <end position="229"/>
    </location>
</feature>
<keyword evidence="5 6" id="KW-0472">Membrane</keyword>
<reference evidence="8" key="2">
    <citation type="journal article" date="2021" name="PeerJ">
        <title>Extensive microbial diversity within the chicken gut microbiome revealed by metagenomics and culture.</title>
        <authorList>
            <person name="Gilroy R."/>
            <person name="Ravi A."/>
            <person name="Getino M."/>
            <person name="Pursley I."/>
            <person name="Horton D.L."/>
            <person name="Alikhan N.F."/>
            <person name="Baker D."/>
            <person name="Gharbi K."/>
            <person name="Hall N."/>
            <person name="Watson M."/>
            <person name="Adriaenssens E.M."/>
            <person name="Foster-Nyarko E."/>
            <person name="Jarju S."/>
            <person name="Secka A."/>
            <person name="Antonio M."/>
            <person name="Oren A."/>
            <person name="Chaudhuri R.R."/>
            <person name="La Ragione R."/>
            <person name="Hildebrand F."/>
            <person name="Pallen M.J."/>
        </authorList>
    </citation>
    <scope>NUCLEOTIDE SEQUENCE</scope>
    <source>
        <strain evidence="8">CHK152-2871</strain>
    </source>
</reference>
<dbReference type="AlphaFoldDB" id="A0A9D1JX85"/>
<evidence type="ECO:0000313" key="9">
    <source>
        <dbReference type="Proteomes" id="UP000886865"/>
    </source>
</evidence>
<evidence type="ECO:0000256" key="5">
    <source>
        <dbReference type="ARBA" id="ARBA00023136"/>
    </source>
</evidence>
<protein>
    <submittedName>
        <fullName evidence="8">Sulfite exporter TauE/SafE family protein</fullName>
    </submittedName>
</protein>